<dbReference type="InterPro" id="IPR016185">
    <property type="entry name" value="PreATP-grasp_dom_sf"/>
</dbReference>
<evidence type="ECO:0000256" key="7">
    <source>
        <dbReference type="ARBA" id="ARBA00022741"/>
    </source>
</evidence>
<comment type="cofactor">
    <cofactor evidence="2">
        <name>Mg(2+)</name>
        <dbReference type="ChEBI" id="CHEBI:18420"/>
    </cofactor>
</comment>
<evidence type="ECO:0000259" key="16">
    <source>
        <dbReference type="PROSITE" id="PS50975"/>
    </source>
</evidence>
<protein>
    <recommendedName>
        <fullName evidence="4 14">Phosphoribosylamine--glycine ligase</fullName>
        <ecNumber evidence="4 14">6.3.4.13</ecNumber>
    </recommendedName>
    <alternativeName>
        <fullName evidence="14">GARS</fullName>
    </alternativeName>
    <alternativeName>
        <fullName evidence="12 14">Glycinamide ribonucleotide synthetase</fullName>
    </alternativeName>
    <alternativeName>
        <fullName evidence="13 14">Phosphoribosylglycinamide synthetase</fullName>
    </alternativeName>
</protein>
<feature type="domain" description="ATP-grasp" evidence="16">
    <location>
        <begin position="111"/>
        <end position="317"/>
    </location>
</feature>
<dbReference type="Pfam" id="PF02844">
    <property type="entry name" value="GARS_N"/>
    <property type="match status" value="1"/>
</dbReference>
<dbReference type="InterPro" id="IPR000115">
    <property type="entry name" value="PRibGlycinamide_synth"/>
</dbReference>
<organism evidence="17 18">
    <name type="scientific">Verrucomicrobia subdivision 6 bacterium BACL9 MAG-120820-bin42</name>
    <dbReference type="NCBI Taxonomy" id="1655634"/>
    <lineage>
        <taxon>Bacteria</taxon>
        <taxon>Pseudomonadati</taxon>
        <taxon>Verrucomicrobiota</taxon>
        <taxon>Verrucomicrobiia</taxon>
        <taxon>Verrucomicrobiales</taxon>
        <taxon>Verrucomicrobia subdivision 6</taxon>
    </lineage>
</organism>
<dbReference type="InterPro" id="IPR037123">
    <property type="entry name" value="PRibGlycinamide_synth_C_sf"/>
</dbReference>
<keyword evidence="7 15" id="KW-0547">Nucleotide-binding</keyword>
<evidence type="ECO:0000313" key="17">
    <source>
        <dbReference type="EMBL" id="KRP33142.1"/>
    </source>
</evidence>
<evidence type="ECO:0000256" key="1">
    <source>
        <dbReference type="ARBA" id="ARBA00001936"/>
    </source>
</evidence>
<sequence>MAERFTVLIVGGGGREHALGWKFAQDPRMQKVWFAPGNAGTAKVGTNLPMAATDIEGITRWAERERPGLVVVGPEAPLCAGLADRLREVGVRVFGPGAKGAQLEGSKSFCKDLLVQQKIPTARAGSFTEVEKALAFLESLTCPIVVKADGLAGGKGVVIAPSRKEAGQAIREMMEARVFGEAGTRVLVEEFLVGEELSLHAVTDGKNLVLLPSAQDHKRVGEGDTGLNTGGMGAYAPAPRATTELLGEVEEKILRPTLAGLNQLGIDYRGVLYAGLMLTAEGPKVLEYNCRFGDPETEVLLPLLGSPLWDLLVAAAEGDLGRVKVQSGSGAAMTVVMAAEGYPAKPVLGQRIQWGEETLGTAIFHAGTQEGKDGVEVAGGRVLAVTGWGKDLKSARDRAYGAVGKIHFSGQHFRRDIGHRALEKVVYEK</sequence>
<comment type="similarity">
    <text evidence="11 14">Belongs to the GARS family.</text>
</comment>
<keyword evidence="6" id="KW-0479">Metal-binding</keyword>
<comment type="cofactor">
    <cofactor evidence="1">
        <name>Mn(2+)</name>
        <dbReference type="ChEBI" id="CHEBI:29035"/>
    </cofactor>
</comment>
<dbReference type="GO" id="GO:0046872">
    <property type="term" value="F:metal ion binding"/>
    <property type="evidence" value="ECO:0007669"/>
    <property type="project" value="UniProtKB-KW"/>
</dbReference>
<dbReference type="InterPro" id="IPR020560">
    <property type="entry name" value="PRibGlycinamide_synth_C-dom"/>
</dbReference>
<dbReference type="InterPro" id="IPR020559">
    <property type="entry name" value="PRibGlycinamide_synth_CS"/>
</dbReference>
<dbReference type="FunFam" id="3.30.1490.20:FF:000006">
    <property type="entry name" value="phosphoribosylamine--glycine ligase, chloroplastic-like"/>
    <property type="match status" value="1"/>
</dbReference>
<evidence type="ECO:0000256" key="13">
    <source>
        <dbReference type="ARBA" id="ARBA00042864"/>
    </source>
</evidence>
<evidence type="ECO:0000256" key="12">
    <source>
        <dbReference type="ARBA" id="ARBA00042242"/>
    </source>
</evidence>
<comment type="caution">
    <text evidence="17">The sequence shown here is derived from an EMBL/GenBank/DDBJ whole genome shotgun (WGS) entry which is preliminary data.</text>
</comment>
<evidence type="ECO:0000256" key="5">
    <source>
        <dbReference type="ARBA" id="ARBA00022598"/>
    </source>
</evidence>
<name>A0A0R2XAR7_9BACT</name>
<dbReference type="HAMAP" id="MF_00138">
    <property type="entry name" value="GARS"/>
    <property type="match status" value="1"/>
</dbReference>
<dbReference type="InterPro" id="IPR013815">
    <property type="entry name" value="ATP_grasp_subdomain_1"/>
</dbReference>
<gene>
    <name evidence="14" type="primary">purD</name>
    <name evidence="17" type="ORF">ABS32_01205</name>
</gene>
<dbReference type="Gene3D" id="3.40.50.20">
    <property type="match status" value="1"/>
</dbReference>
<accession>A0A0R2XAR7</accession>
<dbReference type="PROSITE" id="PS50975">
    <property type="entry name" value="ATP_GRASP"/>
    <property type="match status" value="1"/>
</dbReference>
<evidence type="ECO:0000313" key="18">
    <source>
        <dbReference type="Proteomes" id="UP000051557"/>
    </source>
</evidence>
<dbReference type="InterPro" id="IPR011761">
    <property type="entry name" value="ATP-grasp"/>
</dbReference>
<dbReference type="Gene3D" id="3.30.1490.20">
    <property type="entry name" value="ATP-grasp fold, A domain"/>
    <property type="match status" value="1"/>
</dbReference>
<dbReference type="SMART" id="SM01209">
    <property type="entry name" value="GARS_A"/>
    <property type="match status" value="1"/>
</dbReference>
<comment type="pathway">
    <text evidence="3 14">Purine metabolism; IMP biosynthesis via de novo pathway; N(1)-(5-phospho-D-ribosyl)glycinamide from 5-phospho-alpha-D-ribose 1-diphosphate: step 2/2.</text>
</comment>
<evidence type="ECO:0000256" key="2">
    <source>
        <dbReference type="ARBA" id="ARBA00001946"/>
    </source>
</evidence>
<dbReference type="Pfam" id="PF02843">
    <property type="entry name" value="GARS_C"/>
    <property type="match status" value="1"/>
</dbReference>
<dbReference type="GO" id="GO:0005524">
    <property type="term" value="F:ATP binding"/>
    <property type="evidence" value="ECO:0007669"/>
    <property type="project" value="UniProtKB-UniRule"/>
</dbReference>
<evidence type="ECO:0000256" key="3">
    <source>
        <dbReference type="ARBA" id="ARBA00005174"/>
    </source>
</evidence>
<dbReference type="UniPathway" id="UPA00074">
    <property type="reaction ID" value="UER00125"/>
</dbReference>
<evidence type="ECO:0000256" key="15">
    <source>
        <dbReference type="PROSITE-ProRule" id="PRU00409"/>
    </source>
</evidence>
<evidence type="ECO:0000256" key="10">
    <source>
        <dbReference type="ARBA" id="ARBA00023211"/>
    </source>
</evidence>
<dbReference type="Gene3D" id="3.30.470.20">
    <property type="entry name" value="ATP-grasp fold, B domain"/>
    <property type="match status" value="1"/>
</dbReference>
<dbReference type="PROSITE" id="PS00184">
    <property type="entry name" value="GARS"/>
    <property type="match status" value="1"/>
</dbReference>
<dbReference type="SUPFAM" id="SSF52440">
    <property type="entry name" value="PreATP-grasp domain"/>
    <property type="match status" value="1"/>
</dbReference>
<dbReference type="AlphaFoldDB" id="A0A0R2XAR7"/>
<dbReference type="FunFam" id="3.30.470.20:FF:000018">
    <property type="entry name" value="Trifunctional purine biosynthetic protein adenosine-3"/>
    <property type="match status" value="1"/>
</dbReference>
<evidence type="ECO:0000256" key="4">
    <source>
        <dbReference type="ARBA" id="ARBA00013255"/>
    </source>
</evidence>
<dbReference type="SUPFAM" id="SSF56059">
    <property type="entry name" value="Glutathione synthetase ATP-binding domain-like"/>
    <property type="match status" value="1"/>
</dbReference>
<evidence type="ECO:0000256" key="8">
    <source>
        <dbReference type="ARBA" id="ARBA00022755"/>
    </source>
</evidence>
<dbReference type="GO" id="GO:0006189">
    <property type="term" value="P:'de novo' IMP biosynthetic process"/>
    <property type="evidence" value="ECO:0007669"/>
    <property type="project" value="UniProtKB-UniRule"/>
</dbReference>
<dbReference type="Gene3D" id="3.90.600.10">
    <property type="entry name" value="Phosphoribosylglycinamide synthetase, C-terminal domain"/>
    <property type="match status" value="1"/>
</dbReference>
<dbReference type="InterPro" id="IPR020562">
    <property type="entry name" value="PRibGlycinamide_synth_N"/>
</dbReference>
<dbReference type="GO" id="GO:0004637">
    <property type="term" value="F:phosphoribosylamine-glycine ligase activity"/>
    <property type="evidence" value="ECO:0007669"/>
    <property type="project" value="UniProtKB-UniRule"/>
</dbReference>
<dbReference type="InterPro" id="IPR011054">
    <property type="entry name" value="Rudment_hybrid_motif"/>
</dbReference>
<keyword evidence="5 14" id="KW-0436">Ligase</keyword>
<dbReference type="NCBIfam" id="TIGR00877">
    <property type="entry name" value="purD"/>
    <property type="match status" value="1"/>
</dbReference>
<dbReference type="EMBL" id="LIDM01000023">
    <property type="protein sequence ID" value="KRP33142.1"/>
    <property type="molecule type" value="Genomic_DNA"/>
</dbReference>
<dbReference type="PANTHER" id="PTHR43472">
    <property type="entry name" value="PHOSPHORIBOSYLAMINE--GLYCINE LIGASE"/>
    <property type="match status" value="1"/>
</dbReference>
<dbReference type="EC" id="6.3.4.13" evidence="4 14"/>
<dbReference type="PANTHER" id="PTHR43472:SF1">
    <property type="entry name" value="PHOSPHORIBOSYLAMINE--GLYCINE LIGASE, CHLOROPLASTIC"/>
    <property type="match status" value="1"/>
</dbReference>
<dbReference type="SMART" id="SM01210">
    <property type="entry name" value="GARS_C"/>
    <property type="match status" value="1"/>
</dbReference>
<keyword evidence="9 15" id="KW-0067">ATP-binding</keyword>
<dbReference type="GO" id="GO:0009113">
    <property type="term" value="P:purine nucleobase biosynthetic process"/>
    <property type="evidence" value="ECO:0007669"/>
    <property type="project" value="InterPro"/>
</dbReference>
<evidence type="ECO:0000256" key="9">
    <source>
        <dbReference type="ARBA" id="ARBA00022840"/>
    </source>
</evidence>
<reference evidence="17 18" key="1">
    <citation type="submission" date="2015-10" db="EMBL/GenBank/DDBJ databases">
        <title>Metagenome-Assembled Genomes uncover a global brackish microbiome.</title>
        <authorList>
            <person name="Hugerth L.W."/>
            <person name="Larsson J."/>
            <person name="Alneberg J."/>
            <person name="Lindh M.V."/>
            <person name="Legrand C."/>
            <person name="Pinhassi J."/>
            <person name="Andersson A.F."/>
        </authorList>
    </citation>
    <scope>NUCLEOTIDE SEQUENCE [LARGE SCALE GENOMIC DNA]</scope>
    <source>
        <strain evidence="17">BACL9 MAG-120820-bin42</strain>
    </source>
</reference>
<evidence type="ECO:0000256" key="11">
    <source>
        <dbReference type="ARBA" id="ARBA00038345"/>
    </source>
</evidence>
<keyword evidence="10" id="KW-0464">Manganese</keyword>
<dbReference type="InterPro" id="IPR020561">
    <property type="entry name" value="PRibGlycinamid_synth_ATP-grasp"/>
</dbReference>
<comment type="catalytic activity">
    <reaction evidence="14">
        <text>5-phospho-beta-D-ribosylamine + glycine + ATP = N(1)-(5-phospho-beta-D-ribosyl)glycinamide + ADP + phosphate + H(+)</text>
        <dbReference type="Rhea" id="RHEA:17453"/>
        <dbReference type="ChEBI" id="CHEBI:15378"/>
        <dbReference type="ChEBI" id="CHEBI:30616"/>
        <dbReference type="ChEBI" id="CHEBI:43474"/>
        <dbReference type="ChEBI" id="CHEBI:57305"/>
        <dbReference type="ChEBI" id="CHEBI:58681"/>
        <dbReference type="ChEBI" id="CHEBI:143788"/>
        <dbReference type="ChEBI" id="CHEBI:456216"/>
        <dbReference type="EC" id="6.3.4.13"/>
    </reaction>
</comment>
<proteinExistence type="inferred from homology"/>
<evidence type="ECO:0000256" key="14">
    <source>
        <dbReference type="HAMAP-Rule" id="MF_00138"/>
    </source>
</evidence>
<evidence type="ECO:0000256" key="6">
    <source>
        <dbReference type="ARBA" id="ARBA00022723"/>
    </source>
</evidence>
<dbReference type="Proteomes" id="UP000051557">
    <property type="component" value="Unassembled WGS sequence"/>
</dbReference>
<dbReference type="Pfam" id="PF01071">
    <property type="entry name" value="GARS_A"/>
    <property type="match status" value="1"/>
</dbReference>
<keyword evidence="8 14" id="KW-0658">Purine biosynthesis</keyword>
<dbReference type="SUPFAM" id="SSF51246">
    <property type="entry name" value="Rudiment single hybrid motif"/>
    <property type="match status" value="1"/>
</dbReference>